<dbReference type="RefSeq" id="WP_169683364.1">
    <property type="nucleotide sequence ID" value="NZ_JABBNU010000010.1"/>
</dbReference>
<evidence type="ECO:0000313" key="3">
    <source>
        <dbReference type="Proteomes" id="UP000559010"/>
    </source>
</evidence>
<evidence type="ECO:0000313" key="2">
    <source>
        <dbReference type="EMBL" id="NMM49847.1"/>
    </source>
</evidence>
<comment type="caution">
    <text evidence="2">The sequence shown here is derived from an EMBL/GenBank/DDBJ whole genome shotgun (WGS) entry which is preliminary data.</text>
</comment>
<gene>
    <name evidence="2" type="ORF">HH304_15675</name>
</gene>
<sequence>MKKFKYLTLALLVGFGLQSCSEDEAPAKENEEEVIDKVVLTFTPDGGGDAIVVTATDPDGEGSAPFETPQINLAASTSYTLDLGFFNTATDENISDEVAAEGNEHMIFYGWTQGMFTNPEGDGNIEMRDDDVNYEDYDSNQLPVGLETLWGTGDAASGSFRFVLKHQPGLKTASSTVETGETDIDLEFDLVIE</sequence>
<evidence type="ECO:0000256" key="1">
    <source>
        <dbReference type="SAM" id="SignalP"/>
    </source>
</evidence>
<name>A0A848IZY0_9BACT</name>
<reference evidence="2 3" key="1">
    <citation type="submission" date="2020-04" db="EMBL/GenBank/DDBJ databases">
        <title>Flammeovirgaceae bacterium KN852 isolated from deep sea.</title>
        <authorList>
            <person name="Zhang D.-C."/>
        </authorList>
    </citation>
    <scope>NUCLEOTIDE SEQUENCE [LARGE SCALE GENOMIC DNA]</scope>
    <source>
        <strain evidence="2 3">KN852</strain>
    </source>
</reference>
<proteinExistence type="predicted"/>
<dbReference type="AlphaFoldDB" id="A0A848IZY0"/>
<accession>A0A848IZY0</accession>
<dbReference type="Proteomes" id="UP000559010">
    <property type="component" value="Unassembled WGS sequence"/>
</dbReference>
<protein>
    <recommendedName>
        <fullName evidence="4">Type 1 periplasmic binding fold superfamily protein</fullName>
    </recommendedName>
</protein>
<evidence type="ECO:0008006" key="4">
    <source>
        <dbReference type="Google" id="ProtNLM"/>
    </source>
</evidence>
<dbReference type="PROSITE" id="PS51257">
    <property type="entry name" value="PROKAR_LIPOPROTEIN"/>
    <property type="match status" value="1"/>
</dbReference>
<dbReference type="EMBL" id="JABBNU010000010">
    <property type="protein sequence ID" value="NMM49847.1"/>
    <property type="molecule type" value="Genomic_DNA"/>
</dbReference>
<feature type="signal peptide" evidence="1">
    <location>
        <begin position="1"/>
        <end position="21"/>
    </location>
</feature>
<keyword evidence="3" id="KW-1185">Reference proteome</keyword>
<feature type="chain" id="PRO_5032528741" description="Type 1 periplasmic binding fold superfamily protein" evidence="1">
    <location>
        <begin position="22"/>
        <end position="193"/>
    </location>
</feature>
<organism evidence="2 3">
    <name type="scientific">Marinigracilibium pacificum</name>
    <dbReference type="NCBI Taxonomy" id="2729599"/>
    <lineage>
        <taxon>Bacteria</taxon>
        <taxon>Pseudomonadati</taxon>
        <taxon>Bacteroidota</taxon>
        <taxon>Cytophagia</taxon>
        <taxon>Cytophagales</taxon>
        <taxon>Flammeovirgaceae</taxon>
        <taxon>Marinigracilibium</taxon>
    </lineage>
</organism>
<keyword evidence="1" id="KW-0732">Signal</keyword>